<gene>
    <name evidence="1" type="ORF">HKBW3S42_01505</name>
</gene>
<evidence type="ECO:0000313" key="2">
    <source>
        <dbReference type="Proteomes" id="UP000568877"/>
    </source>
</evidence>
<dbReference type="EMBL" id="BLSA01000315">
    <property type="protein sequence ID" value="GFP33183.1"/>
    <property type="molecule type" value="Genomic_DNA"/>
</dbReference>
<evidence type="ECO:0000313" key="1">
    <source>
        <dbReference type="EMBL" id="GFP33183.1"/>
    </source>
</evidence>
<dbReference type="AlphaFoldDB" id="A0A6V8PLP4"/>
<name>A0A6V8PLP4_9ACTN</name>
<organism evidence="1 2">
    <name type="scientific">Candidatus Hakubella thermalkaliphila</name>
    <dbReference type="NCBI Taxonomy" id="2754717"/>
    <lineage>
        <taxon>Bacteria</taxon>
        <taxon>Bacillati</taxon>
        <taxon>Actinomycetota</taxon>
        <taxon>Actinomycetota incertae sedis</taxon>
        <taxon>Candidatus Hakubellales</taxon>
        <taxon>Candidatus Hakubellaceae</taxon>
        <taxon>Candidatus Hakubella</taxon>
    </lineage>
</organism>
<dbReference type="Proteomes" id="UP000568877">
    <property type="component" value="Unassembled WGS sequence"/>
</dbReference>
<proteinExistence type="predicted"/>
<sequence length="23" mass="2735">KESAAYLIWKGDRRISRNNTAWV</sequence>
<comment type="caution">
    <text evidence="1">The sequence shown here is derived from an EMBL/GenBank/DDBJ whole genome shotgun (WGS) entry which is preliminary data.</text>
</comment>
<protein>
    <submittedName>
        <fullName evidence="1">Uncharacterized protein</fullName>
    </submittedName>
</protein>
<reference evidence="1 2" key="1">
    <citation type="journal article" date="2020" name="Front. Microbiol.">
        <title>Single-cell genomics of novel Actinobacteria with the Wood-Ljungdahl pathway discovered in a serpentinizing system.</title>
        <authorList>
            <person name="Merino N."/>
            <person name="Kawai M."/>
            <person name="Boyd E.S."/>
            <person name="Colman D.R."/>
            <person name="McGlynn S.E."/>
            <person name="Nealson K.H."/>
            <person name="Kurokawa K."/>
            <person name="Hongoh Y."/>
        </authorList>
    </citation>
    <scope>NUCLEOTIDE SEQUENCE [LARGE SCALE GENOMIC DNA]</scope>
    <source>
        <strain evidence="1 2">S42</strain>
    </source>
</reference>
<accession>A0A6V8PLP4</accession>
<feature type="non-terminal residue" evidence="1">
    <location>
        <position position="1"/>
    </location>
</feature>